<dbReference type="Proteomes" id="UP000286954">
    <property type="component" value="Chromosome"/>
</dbReference>
<dbReference type="NCBIfam" id="TIGR01554">
    <property type="entry name" value="major_cap_HK97"/>
    <property type="match status" value="1"/>
</dbReference>
<dbReference type="InterPro" id="IPR054612">
    <property type="entry name" value="Phage_capsid-like_C"/>
</dbReference>
<evidence type="ECO:0000313" key="4">
    <source>
        <dbReference type="EMBL" id="AZU03062.1"/>
    </source>
</evidence>
<name>A0A3T0E6V9_9PROT</name>
<feature type="compositionally biased region" description="Basic and acidic residues" evidence="2">
    <location>
        <begin position="36"/>
        <end position="46"/>
    </location>
</feature>
<dbReference type="Gene3D" id="3.30.2400.10">
    <property type="entry name" value="Major capsid protein gp5"/>
    <property type="match status" value="1"/>
</dbReference>
<protein>
    <submittedName>
        <fullName evidence="4">Major capsid protein HK97</fullName>
    </submittedName>
</protein>
<dbReference type="EMBL" id="CP018911">
    <property type="protein sequence ID" value="AZU03062.1"/>
    <property type="molecule type" value="Genomic_DNA"/>
</dbReference>
<accession>A0A3T0E6V9</accession>
<dbReference type="SUPFAM" id="SSF56563">
    <property type="entry name" value="Major capsid protein gp5"/>
    <property type="match status" value="1"/>
</dbReference>
<evidence type="ECO:0000259" key="3">
    <source>
        <dbReference type="Pfam" id="PF05065"/>
    </source>
</evidence>
<proteinExistence type="predicted"/>
<dbReference type="Pfam" id="PF05065">
    <property type="entry name" value="Phage_capsid"/>
    <property type="match status" value="1"/>
</dbReference>
<dbReference type="InterPro" id="IPR024455">
    <property type="entry name" value="Phage_capsid"/>
</dbReference>
<evidence type="ECO:0000256" key="1">
    <source>
        <dbReference type="ARBA" id="ARBA00004328"/>
    </source>
</evidence>
<reference evidence="4 5" key="1">
    <citation type="submission" date="2016-12" db="EMBL/GenBank/DDBJ databases">
        <title>The genome of dimorphic prosthecate Glycocaulis alkaliphilus 6b-8t, isolated from crude oil dictates its adaptability in petroleum environments.</title>
        <authorList>
            <person name="Wu X.-L."/>
            <person name="Geng S."/>
        </authorList>
    </citation>
    <scope>NUCLEOTIDE SEQUENCE [LARGE SCALE GENOMIC DNA]</scope>
    <source>
        <strain evidence="4 5">6B-8</strain>
    </source>
</reference>
<feature type="domain" description="Phage capsid-like C-terminal" evidence="3">
    <location>
        <begin position="156"/>
        <end position="427"/>
    </location>
</feature>
<dbReference type="KEGG" id="gak:X907_0514"/>
<comment type="subcellular location">
    <subcellularLocation>
        <location evidence="1">Virion</location>
    </subcellularLocation>
</comment>
<organism evidence="4 5">
    <name type="scientific">Glycocaulis alkaliphilus</name>
    <dbReference type="NCBI Taxonomy" id="1434191"/>
    <lineage>
        <taxon>Bacteria</taxon>
        <taxon>Pseudomonadati</taxon>
        <taxon>Pseudomonadota</taxon>
        <taxon>Alphaproteobacteria</taxon>
        <taxon>Maricaulales</taxon>
        <taxon>Maricaulaceae</taxon>
        <taxon>Glycocaulis</taxon>
    </lineage>
</organism>
<keyword evidence="5" id="KW-1185">Reference proteome</keyword>
<evidence type="ECO:0000256" key="2">
    <source>
        <dbReference type="SAM" id="MobiDB-lite"/>
    </source>
</evidence>
<sequence length="436" mass="46612">MEFFSLMTLAELKERRAKKVAEARKISTDAGASPSDDARKRFDEVETEIRSLDEQITREQRLAEWERSAEADPVSGSDGDFHNACQAFSITRAVAAQVPDLAPYVDAGREREISQELARRSNRSVNGILAPMAVFQEKRVLTSTTPAGGPGSNIIPTQQGEFIDILRARLLVQQRGARVLSGLSGNLDLPKLKASATAGWVAENTALTPSDHEFTKVQMTPKHVGALTEFSRNMLLQSSPDIEQLIRADFASVLAEAVDAAAIQGGGSNEPNGILETAGIGTVDFSTPGWAAVLEFIEKIATANADAGAMGWATNPSVVRLLRSTLKVPTDAGAGFLMDGPGELAGYALSSSTIVPNNLSDGGDPEELDRSALIFGNWSDLLVGYWSAFEILVNPYESTAYKKGNVQVRGMITCDVAVRHAESFVAATNIDTAQGG</sequence>
<gene>
    <name evidence="4" type="ORF">X907_0514</name>
</gene>
<feature type="region of interest" description="Disordered" evidence="2">
    <location>
        <begin position="23"/>
        <end position="46"/>
    </location>
</feature>
<evidence type="ECO:0000313" key="5">
    <source>
        <dbReference type="Proteomes" id="UP000286954"/>
    </source>
</evidence>
<dbReference type="AlphaFoldDB" id="A0A3T0E6V9"/>